<comment type="caution">
    <text evidence="2">The sequence shown here is derived from an EMBL/GenBank/DDBJ whole genome shotgun (WGS) entry which is preliminary data.</text>
</comment>
<dbReference type="InterPro" id="IPR037523">
    <property type="entry name" value="VOC_core"/>
</dbReference>
<evidence type="ECO:0000259" key="1">
    <source>
        <dbReference type="PROSITE" id="PS51819"/>
    </source>
</evidence>
<accession>A0A3E0WTM0</accession>
<keyword evidence="3" id="KW-1185">Reference proteome</keyword>
<dbReference type="AlphaFoldDB" id="A0A3E0WTM0"/>
<dbReference type="InterPro" id="IPR004360">
    <property type="entry name" value="Glyas_Fos-R_dOase_dom"/>
</dbReference>
<name>A0A3E0WTM0_9GAMM</name>
<evidence type="ECO:0000313" key="2">
    <source>
        <dbReference type="EMBL" id="RFA35739.1"/>
    </source>
</evidence>
<dbReference type="Gene3D" id="3.10.180.10">
    <property type="entry name" value="2,3-Dihydroxybiphenyl 1,2-Dioxygenase, domain 1"/>
    <property type="match status" value="1"/>
</dbReference>
<dbReference type="RefSeq" id="WP_116302508.1">
    <property type="nucleotide sequence ID" value="NZ_NFZV01000011.1"/>
</dbReference>
<dbReference type="CDD" id="cd06587">
    <property type="entry name" value="VOC"/>
    <property type="match status" value="1"/>
</dbReference>
<dbReference type="EMBL" id="NFZW01000011">
    <property type="protein sequence ID" value="RFA35739.1"/>
    <property type="molecule type" value="Genomic_DNA"/>
</dbReference>
<protein>
    <recommendedName>
        <fullName evidence="1">VOC domain-containing protein</fullName>
    </recommendedName>
</protein>
<gene>
    <name evidence="2" type="ORF">CAL65_12500</name>
</gene>
<proteinExistence type="predicted"/>
<dbReference type="InterPro" id="IPR029068">
    <property type="entry name" value="Glyas_Bleomycin-R_OHBP_Dase"/>
</dbReference>
<dbReference type="OrthoDB" id="9806868at2"/>
<dbReference type="PROSITE" id="PS51819">
    <property type="entry name" value="VOC"/>
    <property type="match status" value="1"/>
</dbReference>
<feature type="domain" description="VOC" evidence="1">
    <location>
        <begin position="6"/>
        <end position="124"/>
    </location>
</feature>
<dbReference type="Pfam" id="PF00903">
    <property type="entry name" value="Glyoxalase"/>
    <property type="match status" value="1"/>
</dbReference>
<reference evidence="3" key="1">
    <citation type="submission" date="2017-05" db="EMBL/GenBank/DDBJ databases">
        <authorList>
            <person name="Sharma S."/>
            <person name="Sidhu C."/>
            <person name="Pinnaka A.K."/>
        </authorList>
    </citation>
    <scope>NUCLEOTIDE SEQUENCE [LARGE SCALE GENOMIC DNA]</scope>
    <source>
        <strain evidence="3">AK93</strain>
    </source>
</reference>
<dbReference type="SUPFAM" id="SSF54593">
    <property type="entry name" value="Glyoxalase/Bleomycin resistance protein/Dihydroxybiphenyl dioxygenase"/>
    <property type="match status" value="1"/>
</dbReference>
<dbReference type="Proteomes" id="UP000256763">
    <property type="component" value="Unassembled WGS sequence"/>
</dbReference>
<sequence length="124" mass="14080">MVTFERIDTVFLPVRDLSKALVWYADTLGFDIAWQNECVGSLTAGETALSLLQYGYPGYPTPPDGFVFEPNRHVSFNLYVEDIEQVHRLLREKGVSVRPISDHGQVKDFLFEDLDGNLLSVVSW</sequence>
<organism evidence="2 3">
    <name type="scientific">Alkalilimnicola ehrlichii</name>
    <dbReference type="NCBI Taxonomy" id="351052"/>
    <lineage>
        <taxon>Bacteria</taxon>
        <taxon>Pseudomonadati</taxon>
        <taxon>Pseudomonadota</taxon>
        <taxon>Gammaproteobacteria</taxon>
        <taxon>Chromatiales</taxon>
        <taxon>Ectothiorhodospiraceae</taxon>
        <taxon>Alkalilimnicola</taxon>
    </lineage>
</organism>
<evidence type="ECO:0000313" key="3">
    <source>
        <dbReference type="Proteomes" id="UP000256763"/>
    </source>
</evidence>